<gene>
    <name evidence="3" type="ORF">DET61_104322</name>
</gene>
<dbReference type="SUPFAM" id="SSF54631">
    <property type="entry name" value="CBS-domain pair"/>
    <property type="match status" value="1"/>
</dbReference>
<evidence type="ECO:0000256" key="1">
    <source>
        <dbReference type="PROSITE-ProRule" id="PRU00703"/>
    </source>
</evidence>
<dbReference type="InterPro" id="IPR029044">
    <property type="entry name" value="Nucleotide-diphossugar_trans"/>
</dbReference>
<dbReference type="CDD" id="cd06426">
    <property type="entry name" value="NTP_transferase_like_2"/>
    <property type="match status" value="1"/>
</dbReference>
<feature type="domain" description="CBS" evidence="2">
    <location>
        <begin position="1"/>
        <end position="58"/>
    </location>
</feature>
<protein>
    <submittedName>
        <fullName evidence="3">CBS domain protein</fullName>
    </submittedName>
</protein>
<dbReference type="CDD" id="cd04607">
    <property type="entry name" value="CBS_pair_NTP_transferase_assoc"/>
    <property type="match status" value="1"/>
</dbReference>
<dbReference type="RefSeq" id="WP_114434266.1">
    <property type="nucleotide sequence ID" value="NZ_QPJI01000004.1"/>
</dbReference>
<dbReference type="Gene3D" id="3.90.550.10">
    <property type="entry name" value="Spore Coat Polysaccharide Biosynthesis Protein SpsA, Chain A"/>
    <property type="match status" value="1"/>
</dbReference>
<evidence type="ECO:0000259" key="2">
    <source>
        <dbReference type="PROSITE" id="PS51371"/>
    </source>
</evidence>
<dbReference type="InterPro" id="IPR050486">
    <property type="entry name" value="Mannose-1P_guanyltransferase"/>
</dbReference>
<organism evidence="3 4">
    <name type="scientific">Marinobacter nauticus</name>
    <name type="common">Marinobacter hydrocarbonoclasticus</name>
    <name type="synonym">Marinobacter aquaeolei</name>
    <dbReference type="NCBI Taxonomy" id="2743"/>
    <lineage>
        <taxon>Bacteria</taxon>
        <taxon>Pseudomonadati</taxon>
        <taxon>Pseudomonadota</taxon>
        <taxon>Gammaproteobacteria</taxon>
        <taxon>Pseudomonadales</taxon>
        <taxon>Marinobacteraceae</taxon>
        <taxon>Marinobacter</taxon>
    </lineage>
</organism>
<dbReference type="Pfam" id="PF00571">
    <property type="entry name" value="CBS"/>
    <property type="match status" value="2"/>
</dbReference>
<dbReference type="Gene3D" id="3.10.580.10">
    <property type="entry name" value="CBS-domain"/>
    <property type="match status" value="1"/>
</dbReference>
<accession>A0A368XYS9</accession>
<evidence type="ECO:0000313" key="3">
    <source>
        <dbReference type="EMBL" id="RCW71164.1"/>
    </source>
</evidence>
<sequence>MKEWRNALAKSGISLEQAIGILDKAALRIVLVVDMHGRLLGTLTDGDVRRALLKHLPLDTPVDNVMNPSPKAAGESWTQSRIRALMEQYEVLQLPLVDSERRVVGLVNLHDLLNKQRHDNPVFLMAGGFGTRLRPLTNNCPKPMLKVGDKPILEQILLNFVEAGFYRFYISTHYKPEVIREHFGNGEKWGVSIEYVHEEQPLGTGGALGLLPHDEINLPMFMMNGDLLTSLNIHGFLEFHETHNGLATMCVREYQHQVPYGVITSEGTQIKSMVEKPVQRFFINAGIYLLAPEFVKSVPPGTRIDMPTLLEQEIEGGKAVNMFPIHEYWLDIGQLDDFRKAQTEVRGLLND</sequence>
<dbReference type="SMART" id="SM00116">
    <property type="entry name" value="CBS"/>
    <property type="match status" value="2"/>
</dbReference>
<proteinExistence type="predicted"/>
<dbReference type="PANTHER" id="PTHR22572">
    <property type="entry name" value="SUGAR-1-PHOSPHATE GUANYL TRANSFERASE"/>
    <property type="match status" value="1"/>
</dbReference>
<evidence type="ECO:0000313" key="4">
    <source>
        <dbReference type="Proteomes" id="UP000253647"/>
    </source>
</evidence>
<dbReference type="PROSITE" id="PS51371">
    <property type="entry name" value="CBS"/>
    <property type="match status" value="2"/>
</dbReference>
<dbReference type="Pfam" id="PF00483">
    <property type="entry name" value="NTP_transferase"/>
    <property type="match status" value="1"/>
</dbReference>
<dbReference type="InterPro" id="IPR000644">
    <property type="entry name" value="CBS_dom"/>
</dbReference>
<dbReference type="InterPro" id="IPR046342">
    <property type="entry name" value="CBS_dom_sf"/>
</dbReference>
<keyword evidence="1" id="KW-0129">CBS domain</keyword>
<dbReference type="InterPro" id="IPR005835">
    <property type="entry name" value="NTP_transferase_dom"/>
</dbReference>
<reference evidence="3 4" key="1">
    <citation type="submission" date="2018-07" db="EMBL/GenBank/DDBJ databases">
        <title>Freshwater and sediment microbial communities from various areas in North America, analyzing microbe dynamics in response to fracking.</title>
        <authorList>
            <person name="Lamendella R."/>
        </authorList>
    </citation>
    <scope>NUCLEOTIDE SEQUENCE [LARGE SCALE GENOMIC DNA]</scope>
    <source>
        <strain evidence="3 4">105B</strain>
    </source>
</reference>
<dbReference type="EMBL" id="QPJI01000004">
    <property type="protein sequence ID" value="RCW71164.1"/>
    <property type="molecule type" value="Genomic_DNA"/>
</dbReference>
<dbReference type="SUPFAM" id="SSF53448">
    <property type="entry name" value="Nucleotide-diphospho-sugar transferases"/>
    <property type="match status" value="1"/>
</dbReference>
<comment type="caution">
    <text evidence="3">The sequence shown here is derived from an EMBL/GenBank/DDBJ whole genome shotgun (WGS) entry which is preliminary data.</text>
</comment>
<dbReference type="Proteomes" id="UP000253647">
    <property type="component" value="Unassembled WGS sequence"/>
</dbReference>
<name>A0A368XYS9_MARNT</name>
<feature type="domain" description="CBS" evidence="2">
    <location>
        <begin position="66"/>
        <end position="122"/>
    </location>
</feature>
<dbReference type="AlphaFoldDB" id="A0A368XYS9"/>